<evidence type="ECO:0008006" key="4">
    <source>
        <dbReference type="Google" id="ProtNLM"/>
    </source>
</evidence>
<name>A0ABR5PB65_9LACO</name>
<feature type="transmembrane region" description="Helical" evidence="1">
    <location>
        <begin position="47"/>
        <end position="73"/>
    </location>
</feature>
<keyword evidence="1" id="KW-0812">Transmembrane</keyword>
<reference evidence="2 3" key="1">
    <citation type="journal article" date="2015" name="Genome Announc.">
        <title>Expanding the biotechnology potential of lactobacilli through comparative genomics of 213 strains and associated genera.</title>
        <authorList>
            <person name="Sun Z."/>
            <person name="Harris H.M."/>
            <person name="McCann A."/>
            <person name="Guo C."/>
            <person name="Argimon S."/>
            <person name="Zhang W."/>
            <person name="Yang X."/>
            <person name="Jeffery I.B."/>
            <person name="Cooney J.C."/>
            <person name="Kagawa T.F."/>
            <person name="Liu W."/>
            <person name="Song Y."/>
            <person name="Salvetti E."/>
            <person name="Wrobel A."/>
            <person name="Rasinkangas P."/>
            <person name="Parkhill J."/>
            <person name="Rea M.C."/>
            <person name="O'Sullivan O."/>
            <person name="Ritari J."/>
            <person name="Douillard F.P."/>
            <person name="Paul Ross R."/>
            <person name="Yang R."/>
            <person name="Briner A.E."/>
            <person name="Felis G.E."/>
            <person name="de Vos W.M."/>
            <person name="Barrangou R."/>
            <person name="Klaenhammer T.R."/>
            <person name="Caufield P.W."/>
            <person name="Cui Y."/>
            <person name="Zhang H."/>
            <person name="O'Toole P.W."/>
        </authorList>
    </citation>
    <scope>NUCLEOTIDE SEQUENCE [LARGE SCALE GENOMIC DNA]</scope>
    <source>
        <strain evidence="2 3">DSM 19907</strain>
    </source>
</reference>
<dbReference type="RefSeq" id="WP_056983381.1">
    <property type="nucleotide sequence ID" value="NZ_AZEI01000083.1"/>
</dbReference>
<comment type="caution">
    <text evidence="2">The sequence shown here is derived from an EMBL/GenBank/DDBJ whole genome shotgun (WGS) entry which is preliminary data.</text>
</comment>
<proteinExistence type="predicted"/>
<feature type="transmembrane region" description="Helical" evidence="1">
    <location>
        <begin position="9"/>
        <end position="27"/>
    </location>
</feature>
<sequence length="178" mass="20413">MFISTKKKLIYRIIGVIALVILLVMNWTQNTSVPPNATGLAVWRALFSTTGGFFSIFYFGPVIANIFICYELVNRRPYLVYYRTSRQFVLCQYEKNLSVDVLLFSSIYMLFGSFCNQLFVGKGILEWSFFFALVVMMVNTALFLGFLGELFYILAIFVNDYLALIILLCLNVKGSLKM</sequence>
<keyword evidence="1" id="KW-0472">Membrane</keyword>
<feature type="transmembrane region" description="Helical" evidence="1">
    <location>
        <begin position="124"/>
        <end position="144"/>
    </location>
</feature>
<evidence type="ECO:0000313" key="2">
    <source>
        <dbReference type="EMBL" id="KRL14887.1"/>
    </source>
</evidence>
<evidence type="ECO:0000256" key="1">
    <source>
        <dbReference type="SAM" id="Phobius"/>
    </source>
</evidence>
<dbReference type="EMBL" id="AZEI01000083">
    <property type="protein sequence ID" value="KRL14887.1"/>
    <property type="molecule type" value="Genomic_DNA"/>
</dbReference>
<gene>
    <name evidence="2" type="ORF">FD12_GL001215</name>
</gene>
<accession>A0ABR5PB65</accession>
<organism evidence="2 3">
    <name type="scientific">Lentilactobacillus rapi DSM 19907 = JCM 15042</name>
    <dbReference type="NCBI Taxonomy" id="1423795"/>
    <lineage>
        <taxon>Bacteria</taxon>
        <taxon>Bacillati</taxon>
        <taxon>Bacillota</taxon>
        <taxon>Bacilli</taxon>
        <taxon>Lactobacillales</taxon>
        <taxon>Lactobacillaceae</taxon>
        <taxon>Lentilactobacillus</taxon>
    </lineage>
</organism>
<evidence type="ECO:0000313" key="3">
    <source>
        <dbReference type="Proteomes" id="UP000051977"/>
    </source>
</evidence>
<keyword evidence="1" id="KW-1133">Transmembrane helix</keyword>
<dbReference type="Proteomes" id="UP000051977">
    <property type="component" value="Unassembled WGS sequence"/>
</dbReference>
<protein>
    <recommendedName>
        <fullName evidence="4">Integral membrane protein</fullName>
    </recommendedName>
</protein>
<keyword evidence="3" id="KW-1185">Reference proteome</keyword>
<feature type="transmembrane region" description="Helical" evidence="1">
    <location>
        <begin position="150"/>
        <end position="172"/>
    </location>
</feature>